<dbReference type="KEGG" id="bih:BIP78_0866"/>
<dbReference type="PANTHER" id="PTHR38075">
    <property type="entry name" value="DUF4139 DOMAIN-CONTAINING PROTEIN"/>
    <property type="match status" value="1"/>
</dbReference>
<dbReference type="PANTHER" id="PTHR38075:SF1">
    <property type="entry name" value="DUF4139 DOMAIN-CONTAINING PROTEIN"/>
    <property type="match status" value="1"/>
</dbReference>
<dbReference type="EMBL" id="CP034928">
    <property type="protein sequence ID" value="QAA76632.1"/>
    <property type="molecule type" value="Genomic_DNA"/>
</dbReference>
<reference evidence="2" key="1">
    <citation type="submission" date="2018-12" db="EMBL/GenBank/DDBJ databases">
        <title>Complete genome sequence of an uncultured bacterium of the candidate phylum Bipolaricaulota.</title>
        <authorList>
            <person name="Kadnikov V.V."/>
            <person name="Mardanov A.V."/>
            <person name="Beletsky A.V."/>
            <person name="Frank Y.A."/>
            <person name="Karnachuk O.V."/>
            <person name="Ravin N.V."/>
        </authorList>
    </citation>
    <scope>NUCLEOTIDE SEQUENCE [LARGE SCALE GENOMIC DNA]</scope>
</reference>
<evidence type="ECO:0000313" key="1">
    <source>
        <dbReference type="EMBL" id="QAA76632.1"/>
    </source>
</evidence>
<evidence type="ECO:0008006" key="3">
    <source>
        <dbReference type="Google" id="ProtNLM"/>
    </source>
</evidence>
<organism evidence="1 2">
    <name type="scientific">Bipolaricaulis sibiricus</name>
    <dbReference type="NCBI Taxonomy" id="2501609"/>
    <lineage>
        <taxon>Bacteria</taxon>
        <taxon>Candidatus Bipolaricaulota</taxon>
        <taxon>Candidatus Bipolaricaulia</taxon>
        <taxon>Candidatus Bipolaricaulales</taxon>
        <taxon>Candidatus Bipolaricaulaceae</taxon>
        <taxon>Candidatus Bipolaricaulis</taxon>
    </lineage>
</organism>
<accession>A0A410FUH6</accession>
<sequence length="413" mass="44543">MLRRMAVGVFLFGVTTGVAAPVVTLYSGGFGYIHEVRTVHVAQEGDLVLDALPLTLVLDSLVLDGLTVIRLDPVRPTVPSIADLVGTTVTVFAHGERLQGRLIATTPDLVLATPEGWVFLPSYERMVASAPPSTSPIDQLSVRVRYRDATPGESTVGLRYLANGLSWRAAYTAVLDDDTLSLWGLVTLENQSGVEFMGAQVSLVAGDVYRPTGTAPVGYGTRALAAFAEFDVGAAFEYHRYTFPTPVDLTAGVAVAPLLAGEVMFARAYRFSGGPVEVRVRFTNALGPLPGGEVRVYDMKGALFVGAATLGHTPVGSDVDLAIGAAFDLTGERVQEARVRIADNFYRDTYRITLRSAKDTPVEVEVVESLSGTWIVTQHSLPYERLDAQRILFRVSVPAGGSAEVRYTVEWRY</sequence>
<evidence type="ECO:0000313" key="2">
    <source>
        <dbReference type="Proteomes" id="UP000287233"/>
    </source>
</evidence>
<protein>
    <recommendedName>
        <fullName evidence="3">DUF4139 domain-containing protein</fullName>
    </recommendedName>
</protein>
<gene>
    <name evidence="1" type="ORF">BIP78_0866</name>
</gene>
<dbReference type="Proteomes" id="UP000287233">
    <property type="component" value="Chromosome"/>
</dbReference>
<name>A0A410FUH6_BIPS1</name>
<dbReference type="AlphaFoldDB" id="A0A410FUH6"/>
<proteinExistence type="predicted"/>